<dbReference type="InterPro" id="IPR039379">
    <property type="entry name" value="Protoglobin_sensor_dom"/>
</dbReference>
<evidence type="ECO:0000313" key="5">
    <source>
        <dbReference type="Proteomes" id="UP000215059"/>
    </source>
</evidence>
<comment type="caution">
    <text evidence="4">The sequence shown here is derived from an EMBL/GenBank/DDBJ whole genome shotgun (WGS) entry which is preliminary data.</text>
</comment>
<dbReference type="PANTHER" id="PTHR32089">
    <property type="entry name" value="METHYL-ACCEPTING CHEMOTAXIS PROTEIN MCPB"/>
    <property type="match status" value="1"/>
</dbReference>
<gene>
    <name evidence="4" type="ORF">CGZ90_15025</name>
</gene>
<protein>
    <recommendedName>
        <fullName evidence="3">Methyl-accepting transducer domain-containing protein</fullName>
    </recommendedName>
</protein>
<name>A0A235F852_9BACL</name>
<dbReference type="PANTHER" id="PTHR32089:SF118">
    <property type="entry name" value="HEME-BASED AEROTACTIC TRANSDUCER HEMAT"/>
    <property type="match status" value="1"/>
</dbReference>
<dbReference type="Pfam" id="PF11563">
    <property type="entry name" value="Protoglobin"/>
    <property type="match status" value="1"/>
</dbReference>
<dbReference type="Gene3D" id="1.10.287.950">
    <property type="entry name" value="Methyl-accepting chemotaxis protein"/>
    <property type="match status" value="1"/>
</dbReference>
<keyword evidence="1 2" id="KW-0807">Transducer</keyword>
<dbReference type="EMBL" id="NOII01000010">
    <property type="protein sequence ID" value="OYD56865.1"/>
    <property type="molecule type" value="Genomic_DNA"/>
</dbReference>
<proteinExistence type="predicted"/>
<dbReference type="SUPFAM" id="SSF46458">
    <property type="entry name" value="Globin-like"/>
    <property type="match status" value="1"/>
</dbReference>
<dbReference type="GO" id="GO:0019825">
    <property type="term" value="F:oxygen binding"/>
    <property type="evidence" value="ECO:0007669"/>
    <property type="project" value="InterPro"/>
</dbReference>
<accession>A0A235F852</accession>
<dbReference type="Proteomes" id="UP000215059">
    <property type="component" value="Unassembled WGS sequence"/>
</dbReference>
<dbReference type="InterPro" id="IPR044398">
    <property type="entry name" value="Globin-sensor_dom"/>
</dbReference>
<dbReference type="SMART" id="SM00283">
    <property type="entry name" value="MA"/>
    <property type="match status" value="1"/>
</dbReference>
<dbReference type="GO" id="GO:0020037">
    <property type="term" value="F:heme binding"/>
    <property type="evidence" value="ECO:0007669"/>
    <property type="project" value="InterPro"/>
</dbReference>
<dbReference type="RefSeq" id="WP_094253354.1">
    <property type="nucleotide sequence ID" value="NZ_JBHLXL010000001.1"/>
</dbReference>
<dbReference type="GO" id="GO:0016020">
    <property type="term" value="C:membrane"/>
    <property type="evidence" value="ECO:0007669"/>
    <property type="project" value="InterPro"/>
</dbReference>
<dbReference type="AlphaFoldDB" id="A0A235F852"/>
<dbReference type="GO" id="GO:0007165">
    <property type="term" value="P:signal transduction"/>
    <property type="evidence" value="ECO:0007669"/>
    <property type="project" value="UniProtKB-KW"/>
</dbReference>
<dbReference type="CDD" id="cd01068">
    <property type="entry name" value="globin_sensor"/>
    <property type="match status" value="1"/>
</dbReference>
<organism evidence="4 5">
    <name type="scientific">Fictibacillus aquaticus</name>
    <dbReference type="NCBI Taxonomy" id="2021314"/>
    <lineage>
        <taxon>Bacteria</taxon>
        <taxon>Bacillati</taxon>
        <taxon>Bacillota</taxon>
        <taxon>Bacilli</taxon>
        <taxon>Bacillales</taxon>
        <taxon>Fictibacillaceae</taxon>
        <taxon>Fictibacillus</taxon>
    </lineage>
</organism>
<dbReference type="OrthoDB" id="266313at2"/>
<reference evidence="4 5" key="1">
    <citation type="submission" date="2017-07" db="EMBL/GenBank/DDBJ databases">
        <title>Fictibacillus sp. nov. GDSW-R2A3 Genome sequencing and assembly.</title>
        <authorList>
            <person name="Mayilraj S."/>
        </authorList>
    </citation>
    <scope>NUCLEOTIDE SEQUENCE [LARGE SCALE GENOMIC DNA]</scope>
    <source>
        <strain evidence="4 5">GDSW-R2A3</strain>
    </source>
</reference>
<evidence type="ECO:0000259" key="3">
    <source>
        <dbReference type="PROSITE" id="PS50111"/>
    </source>
</evidence>
<dbReference type="Pfam" id="PF00015">
    <property type="entry name" value="MCPsignal"/>
    <property type="match status" value="1"/>
</dbReference>
<keyword evidence="5" id="KW-1185">Reference proteome</keyword>
<dbReference type="SUPFAM" id="SSF58104">
    <property type="entry name" value="Methyl-accepting chemotaxis protein (MCP) signaling domain"/>
    <property type="match status" value="1"/>
</dbReference>
<feature type="domain" description="Methyl-accepting transducer" evidence="3">
    <location>
        <begin position="187"/>
        <end position="430"/>
    </location>
</feature>
<evidence type="ECO:0000313" key="4">
    <source>
        <dbReference type="EMBL" id="OYD56865.1"/>
    </source>
</evidence>
<sequence>MSILSFITPKEKMPSLKEIAALNRDKAVIRLPENSDLQKQLKMISLTTEDLAAAKQLQPFISQHIDQIVSRFYKNIEHEPKLMKIIEKHSSVQRLKVTLNRHIQEMFEGSINEQYAVKRKFIAEIHFKIGLEPKWYISSFQDMLLSILNVISLHFNDKDDYHTAAAAVTKILNFEQQLVLEAFEQEQAKQREQHEYEKQKIRQKVSMSVDELAAISQETNASLQELSAQAESVVGFAKDSNETAAEAGVQSLEGKKRLSLHMEKVSSVKERTIQIAEEMQLLEEATDQIRSVVDIVKDIAEQTNLLSLNAAIEAARAGEAGKGFSIVAQEVRKLSEQTKTSVTGVAEIVLITNERIEKVSRSLNRIQEIVKESVADSGEITSFFHDISGKMEVSRSKSGMLQAEIEGMARVIDDLAGAAGQIASSADSLAEMAGSME</sequence>
<evidence type="ECO:0000256" key="2">
    <source>
        <dbReference type="PROSITE-ProRule" id="PRU00284"/>
    </source>
</evidence>
<dbReference type="PROSITE" id="PS50111">
    <property type="entry name" value="CHEMOTAXIS_TRANSDUC_2"/>
    <property type="match status" value="1"/>
</dbReference>
<dbReference type="InterPro" id="IPR012292">
    <property type="entry name" value="Globin/Proto"/>
</dbReference>
<dbReference type="InterPro" id="IPR004089">
    <property type="entry name" value="MCPsignal_dom"/>
</dbReference>
<dbReference type="Gene3D" id="1.10.490.10">
    <property type="entry name" value="Globins"/>
    <property type="match status" value="1"/>
</dbReference>
<dbReference type="InterPro" id="IPR009050">
    <property type="entry name" value="Globin-like_sf"/>
</dbReference>
<evidence type="ECO:0000256" key="1">
    <source>
        <dbReference type="ARBA" id="ARBA00023224"/>
    </source>
</evidence>